<organism evidence="2 3">
    <name type="scientific">Clostridium saccharoperbutylacetonicum N1-4(HMT)</name>
    <dbReference type="NCBI Taxonomy" id="931276"/>
    <lineage>
        <taxon>Bacteria</taxon>
        <taxon>Bacillati</taxon>
        <taxon>Bacillota</taxon>
        <taxon>Clostridia</taxon>
        <taxon>Eubacteriales</taxon>
        <taxon>Clostridiaceae</taxon>
        <taxon>Clostridium</taxon>
    </lineage>
</organism>
<name>M1N3B2_9CLOT</name>
<dbReference type="STRING" id="36745.CLSAP_39460"/>
<protein>
    <submittedName>
        <fullName evidence="2">Uncharacterized protein</fullName>
    </submittedName>
</protein>
<reference evidence="2 3" key="1">
    <citation type="submission" date="2013-02" db="EMBL/GenBank/DDBJ databases">
        <title>Genome sequence of Clostridium saccharoperbutylacetonicum N1-4(HMT).</title>
        <authorList>
            <person name="Poehlein A."/>
            <person name="Daniel R."/>
        </authorList>
    </citation>
    <scope>NUCLEOTIDE SEQUENCE [LARGE SCALE GENOMIC DNA]</scope>
    <source>
        <strain evidence="3">N1-4(HMT)</strain>
    </source>
</reference>
<gene>
    <name evidence="2" type="ORF">Cspa_c41940</name>
</gene>
<feature type="transmembrane region" description="Helical" evidence="1">
    <location>
        <begin position="6"/>
        <end position="27"/>
    </location>
</feature>
<keyword evidence="1" id="KW-1133">Transmembrane helix</keyword>
<evidence type="ECO:0000256" key="1">
    <source>
        <dbReference type="SAM" id="Phobius"/>
    </source>
</evidence>
<dbReference type="eggNOG" id="ENOG5034037">
    <property type="taxonomic scope" value="Bacteria"/>
</dbReference>
<dbReference type="PATRIC" id="fig|931276.5.peg.4226"/>
<keyword evidence="3" id="KW-1185">Reference proteome</keyword>
<dbReference type="KEGG" id="csr:Cspa_c41940"/>
<dbReference type="Proteomes" id="UP000011728">
    <property type="component" value="Chromosome"/>
</dbReference>
<accession>M1N3B2</accession>
<keyword evidence="1" id="KW-0812">Transmembrane</keyword>
<sequence>MKKQLTILIFILLIVSNIVFISATVFYKTKMDNQVLKVYSFAGENNDIKITNGIIVISTNRHMVGGGEILYIGSRNDKIKAYSEKIYLKERENNDKIVLHNSVESQGDIKGTFFSDEFLLNKGVGSISSEKLFSEDEINNIKDNLYFSLDYSKVNGEKGNYTIKLNLNEIK</sequence>
<dbReference type="EMBL" id="CP004121">
    <property type="protein sequence ID" value="AGF57947.1"/>
    <property type="molecule type" value="Genomic_DNA"/>
</dbReference>
<dbReference type="AlphaFoldDB" id="M1N3B2"/>
<proteinExistence type="predicted"/>
<dbReference type="RefSeq" id="WP_015394258.1">
    <property type="nucleotide sequence ID" value="NC_020291.1"/>
</dbReference>
<dbReference type="HOGENOM" id="CLU_1568242_0_0_9"/>
<keyword evidence="1" id="KW-0472">Membrane</keyword>
<evidence type="ECO:0000313" key="2">
    <source>
        <dbReference type="EMBL" id="AGF57947.1"/>
    </source>
</evidence>
<dbReference type="OrthoDB" id="1938393at2"/>
<evidence type="ECO:0000313" key="3">
    <source>
        <dbReference type="Proteomes" id="UP000011728"/>
    </source>
</evidence>